<name>A0ABT7WQN1_9GAMM</name>
<feature type="transmembrane region" description="Helical" evidence="1">
    <location>
        <begin position="214"/>
        <end position="235"/>
    </location>
</feature>
<evidence type="ECO:0000313" key="3">
    <source>
        <dbReference type="Proteomes" id="UP001168524"/>
    </source>
</evidence>
<keyword evidence="1" id="KW-0472">Membrane</keyword>
<dbReference type="GO" id="GO:0016787">
    <property type="term" value="F:hydrolase activity"/>
    <property type="evidence" value="ECO:0007669"/>
    <property type="project" value="UniProtKB-KW"/>
</dbReference>
<comment type="caution">
    <text evidence="2">The sequence shown here is derived from an EMBL/GenBank/DDBJ whole genome shotgun (WGS) entry which is preliminary data.</text>
</comment>
<keyword evidence="2" id="KW-0378">Hydrolase</keyword>
<keyword evidence="3" id="KW-1185">Reference proteome</keyword>
<dbReference type="InterPro" id="IPR016516">
    <property type="entry name" value="UCP07580"/>
</dbReference>
<dbReference type="EMBL" id="JAUDZE010000005">
    <property type="protein sequence ID" value="MDN0014970.1"/>
    <property type="molecule type" value="Genomic_DNA"/>
</dbReference>
<keyword evidence="1" id="KW-0812">Transmembrane</keyword>
<sequence>MLVRKLKQSVGKLMNSTIEYPDFTKKIPFPIRHLEFRFDGQNFYNNFYRNAELASAYVTAMSIFLTYGEELVIETARYHRDFVNDPILKQRVTALIGQEAIHSKVHNAFNDQTLANHQYPVRFYRFLAENVFKYGFHRFPQPLKLSLMAGIEHFTAVFAEFAMKHDAEIWAKEIDDKTKGLWMWHFMEESEHKDVAYDVFQLISGNYTLRITGFFLASFTIMGLVFAGAVGIPVLRRPLNAISPRYWKDVAYSLNVLWNPQNGVFGSTVGHVMEYLRLDFHPNDHDTTAYLQDYKQKLLNPETGLLIPYFTKEFMPKIQAA</sequence>
<dbReference type="PANTHER" id="PTHR39456">
    <property type="entry name" value="METAL-DEPENDENT HYDROLASE"/>
    <property type="match status" value="1"/>
</dbReference>
<organism evidence="2 3">
    <name type="scientific">Acinetobacter thutiue</name>
    <dbReference type="NCBI Taxonomy" id="2998078"/>
    <lineage>
        <taxon>Bacteria</taxon>
        <taxon>Pseudomonadati</taxon>
        <taxon>Pseudomonadota</taxon>
        <taxon>Gammaproteobacteria</taxon>
        <taxon>Moraxellales</taxon>
        <taxon>Moraxellaceae</taxon>
        <taxon>Acinetobacter</taxon>
    </lineage>
</organism>
<keyword evidence="1" id="KW-1133">Transmembrane helix</keyword>
<dbReference type="Proteomes" id="UP001168524">
    <property type="component" value="Unassembled WGS sequence"/>
</dbReference>
<dbReference type="RefSeq" id="WP_267981198.1">
    <property type="nucleotide sequence ID" value="NZ_JAPQKF010000005.1"/>
</dbReference>
<gene>
    <name evidence="2" type="ORF">QTA56_12120</name>
</gene>
<dbReference type="EC" id="3.-.-.-" evidence="2"/>
<dbReference type="Pfam" id="PF10118">
    <property type="entry name" value="Metal_hydrol"/>
    <property type="match status" value="1"/>
</dbReference>
<evidence type="ECO:0000313" key="2">
    <source>
        <dbReference type="EMBL" id="MDN0014970.1"/>
    </source>
</evidence>
<dbReference type="PANTHER" id="PTHR39456:SF1">
    <property type="entry name" value="METAL-DEPENDENT HYDROLASE"/>
    <property type="match status" value="1"/>
</dbReference>
<proteinExistence type="predicted"/>
<protein>
    <submittedName>
        <fullName evidence="2">Metal-dependent hydrolase</fullName>
        <ecNumber evidence="2">3.-.-.-</ecNumber>
    </submittedName>
</protein>
<accession>A0ABT7WQN1</accession>
<reference evidence="2" key="1">
    <citation type="submission" date="2023-06" db="EMBL/GenBank/DDBJ databases">
        <title>Two novel species of Acinetobacter isolated from motorbike repairing workshop in Vietnam.</title>
        <authorList>
            <person name="Le N.T.T."/>
        </authorList>
    </citation>
    <scope>NUCLEOTIDE SEQUENCE</scope>
    <source>
        <strain evidence="2">VNH17</strain>
    </source>
</reference>
<evidence type="ECO:0000256" key="1">
    <source>
        <dbReference type="SAM" id="Phobius"/>
    </source>
</evidence>